<evidence type="ECO:0000313" key="2">
    <source>
        <dbReference type="Proteomes" id="UP000823641"/>
    </source>
</evidence>
<dbReference type="AlphaFoldDB" id="A0A9D9HTI6"/>
<gene>
    <name evidence="1" type="ORF">IAA73_04675</name>
</gene>
<sequence length="280" mass="32508">MNRLKISFTLLAFLFFAYLPAQRISDYGVLQSIPSLSVGWVTLSDDYLSPLPYMGWEAQLKGEWWRPFTSQPEWTHRTIFAFSAATTTNAVKSNTINYFGFKTGWGAHYHYTCAPDLQILAGPQWRFDMTAKAITRNTNRPASMDITTNIDLSVGIAYLLKGKKMDTRFRYLAAIPLMGCMFVPEMGASYYEIFGLGHTKNAFHFNSFHNMVGVEHELTVDFRLLRNTFRVGIGHEYKRWHANTLNFMKHRLNLNIAYVMDISYQSGKEQRPLRREFYVW</sequence>
<name>A0A9D9HTI6_9BACT</name>
<dbReference type="Proteomes" id="UP000823641">
    <property type="component" value="Unassembled WGS sequence"/>
</dbReference>
<dbReference type="EMBL" id="JADIMG010000047">
    <property type="protein sequence ID" value="MBO8459613.1"/>
    <property type="molecule type" value="Genomic_DNA"/>
</dbReference>
<evidence type="ECO:0000313" key="1">
    <source>
        <dbReference type="EMBL" id="MBO8459613.1"/>
    </source>
</evidence>
<protein>
    <submittedName>
        <fullName evidence="1">DUF3316 domain-containing protein</fullName>
    </submittedName>
</protein>
<accession>A0A9D9HTI6</accession>
<comment type="caution">
    <text evidence="1">The sequence shown here is derived from an EMBL/GenBank/DDBJ whole genome shotgun (WGS) entry which is preliminary data.</text>
</comment>
<proteinExistence type="predicted"/>
<reference evidence="1" key="1">
    <citation type="submission" date="2020-10" db="EMBL/GenBank/DDBJ databases">
        <authorList>
            <person name="Gilroy R."/>
        </authorList>
    </citation>
    <scope>NUCLEOTIDE SEQUENCE</scope>
    <source>
        <strain evidence="1">G3-3990</strain>
    </source>
</reference>
<organism evidence="1 2">
    <name type="scientific">Candidatus Gallipaludibacter merdavium</name>
    <dbReference type="NCBI Taxonomy" id="2840839"/>
    <lineage>
        <taxon>Bacteria</taxon>
        <taxon>Pseudomonadati</taxon>
        <taxon>Bacteroidota</taxon>
        <taxon>Bacteroidia</taxon>
        <taxon>Bacteroidales</taxon>
        <taxon>Candidatus Gallipaludibacter</taxon>
    </lineage>
</organism>
<reference evidence="1" key="2">
    <citation type="journal article" date="2021" name="PeerJ">
        <title>Extensive microbial diversity within the chicken gut microbiome revealed by metagenomics and culture.</title>
        <authorList>
            <person name="Gilroy R."/>
            <person name="Ravi A."/>
            <person name="Getino M."/>
            <person name="Pursley I."/>
            <person name="Horton D.L."/>
            <person name="Alikhan N.F."/>
            <person name="Baker D."/>
            <person name="Gharbi K."/>
            <person name="Hall N."/>
            <person name="Watson M."/>
            <person name="Adriaenssens E.M."/>
            <person name="Foster-Nyarko E."/>
            <person name="Jarju S."/>
            <person name="Secka A."/>
            <person name="Antonio M."/>
            <person name="Oren A."/>
            <person name="Chaudhuri R.R."/>
            <person name="La Ragione R."/>
            <person name="Hildebrand F."/>
            <person name="Pallen M.J."/>
        </authorList>
    </citation>
    <scope>NUCLEOTIDE SEQUENCE</scope>
    <source>
        <strain evidence="1">G3-3990</strain>
    </source>
</reference>